<reference evidence="2" key="1">
    <citation type="submission" date="2024-06" db="EMBL/GenBank/DDBJ databases">
        <title>A Novel Isolate, Dehalogenimonas sp. Strain 4OHTPN, Dechlorinates Aromatic 4 Hydroxy chlorothalonil by a Novel Reductive Dehalogenase.</title>
        <authorList>
            <person name="Liu G."/>
        </authorList>
    </citation>
    <scope>NUCLEOTIDE SEQUENCE</scope>
    <source>
        <strain evidence="2">4OHTPN</strain>
    </source>
</reference>
<dbReference type="AlphaFoldDB" id="A0AAU8G827"/>
<keyword evidence="1" id="KW-0472">Membrane</keyword>
<evidence type="ECO:0000256" key="1">
    <source>
        <dbReference type="SAM" id="Phobius"/>
    </source>
</evidence>
<proteinExistence type="predicted"/>
<organism evidence="2">
    <name type="scientific">Dehalogenimonas sp. 4OHTPN</name>
    <dbReference type="NCBI Taxonomy" id="3166643"/>
    <lineage>
        <taxon>Bacteria</taxon>
        <taxon>Bacillati</taxon>
        <taxon>Chloroflexota</taxon>
        <taxon>Dehalococcoidia</taxon>
        <taxon>Dehalococcoidales</taxon>
        <taxon>Dehalococcoidaceae</taxon>
        <taxon>Dehalogenimonas</taxon>
    </lineage>
</organism>
<evidence type="ECO:0000313" key="2">
    <source>
        <dbReference type="EMBL" id="XCH33053.1"/>
    </source>
</evidence>
<evidence type="ECO:0008006" key="3">
    <source>
        <dbReference type="Google" id="ProtNLM"/>
    </source>
</evidence>
<dbReference type="EMBL" id="CP159307">
    <property type="protein sequence ID" value="XCH33053.1"/>
    <property type="molecule type" value="Genomic_DNA"/>
</dbReference>
<dbReference type="RefSeq" id="WP_353714306.1">
    <property type="nucleotide sequence ID" value="NZ_CP159307.1"/>
</dbReference>
<accession>A0AAU8G827</accession>
<feature type="transmembrane region" description="Helical" evidence="1">
    <location>
        <begin position="23"/>
        <end position="44"/>
    </location>
</feature>
<name>A0AAU8G827_9CHLR</name>
<keyword evidence="1" id="KW-1133">Transmembrane helix</keyword>
<keyword evidence="1" id="KW-0812">Transmembrane</keyword>
<protein>
    <recommendedName>
        <fullName evidence="3">Bacterial Pleckstrin homology domain-containing protein</fullName>
    </recommendedName>
</protein>
<gene>
    <name evidence="2" type="ORF">ABV300_07830</name>
</gene>
<feature type="transmembrane region" description="Helical" evidence="1">
    <location>
        <begin position="56"/>
        <end position="78"/>
    </location>
</feature>
<sequence length="183" mass="20746">MPVVPPRGEELYREEISITPMKFLAAFELFLGIFFLGMALVQAFSGPIVSNAPPTFFWLFMAAVFLGTGWLVTSFVTYRLTIEPAALNLAFGRFKTTVLYEDIESSEQDKRSGLAYGGWGYRVSYTKDGWVKAYTLVGKPRIDLKLKTGRYRHIVFSTDNADEVMEILRERLKNAPGHVRSPF</sequence>